<organism evidence="3">
    <name type="scientific">Alexandrium monilatum</name>
    <dbReference type="NCBI Taxonomy" id="311494"/>
    <lineage>
        <taxon>Eukaryota</taxon>
        <taxon>Sar</taxon>
        <taxon>Alveolata</taxon>
        <taxon>Dinophyceae</taxon>
        <taxon>Gonyaulacales</taxon>
        <taxon>Pyrocystaceae</taxon>
        <taxon>Alexandrium</taxon>
    </lineage>
</organism>
<evidence type="ECO:0000256" key="2">
    <source>
        <dbReference type="SAM" id="MobiDB-lite"/>
    </source>
</evidence>
<evidence type="ECO:0000256" key="1">
    <source>
        <dbReference type="PIRSR" id="PIRSR613078-2"/>
    </source>
</evidence>
<gene>
    <name evidence="3" type="ORF">AMON00008_LOCUS272</name>
</gene>
<dbReference type="PANTHER" id="PTHR46192">
    <property type="entry name" value="BROAD-RANGE ACID PHOSPHATASE DET1"/>
    <property type="match status" value="1"/>
</dbReference>
<evidence type="ECO:0000313" key="3">
    <source>
        <dbReference type="EMBL" id="CAE4560653.1"/>
    </source>
</evidence>
<dbReference type="InterPro" id="IPR052765">
    <property type="entry name" value="PGM-Related"/>
</dbReference>
<dbReference type="InterPro" id="IPR013078">
    <property type="entry name" value="His_Pase_superF_clade-1"/>
</dbReference>
<dbReference type="InterPro" id="IPR029033">
    <property type="entry name" value="His_PPase_superfam"/>
</dbReference>
<reference evidence="3" key="1">
    <citation type="submission" date="2021-01" db="EMBL/GenBank/DDBJ databases">
        <authorList>
            <person name="Corre E."/>
            <person name="Pelletier E."/>
            <person name="Niang G."/>
            <person name="Scheremetjew M."/>
            <person name="Finn R."/>
            <person name="Kale V."/>
            <person name="Holt S."/>
            <person name="Cochrane G."/>
            <person name="Meng A."/>
            <person name="Brown T."/>
            <person name="Cohen L."/>
        </authorList>
    </citation>
    <scope>NUCLEOTIDE SEQUENCE</scope>
    <source>
        <strain evidence="3">CCMP3105</strain>
    </source>
</reference>
<dbReference type="CDD" id="cd07067">
    <property type="entry name" value="HP_PGM_like"/>
    <property type="match status" value="1"/>
</dbReference>
<feature type="binding site" evidence="1">
    <location>
        <begin position="85"/>
        <end position="92"/>
    </location>
    <ligand>
        <name>substrate</name>
    </ligand>
</feature>
<dbReference type="PROSITE" id="PS00175">
    <property type="entry name" value="PG_MUTASE"/>
    <property type="match status" value="1"/>
</dbReference>
<proteinExistence type="predicted"/>
<dbReference type="SUPFAM" id="SSF53254">
    <property type="entry name" value="Phosphoglycerate mutase-like"/>
    <property type="match status" value="1"/>
</dbReference>
<dbReference type="AlphaFoldDB" id="A0A7S4PRV3"/>
<dbReference type="SMART" id="SM00855">
    <property type="entry name" value="PGAM"/>
    <property type="match status" value="1"/>
</dbReference>
<feature type="region of interest" description="Disordered" evidence="2">
    <location>
        <begin position="1"/>
        <end position="38"/>
    </location>
</feature>
<dbReference type="EMBL" id="HBNR01000361">
    <property type="protein sequence ID" value="CAE4560653.1"/>
    <property type="molecule type" value="Transcribed_RNA"/>
</dbReference>
<dbReference type="InterPro" id="IPR001345">
    <property type="entry name" value="PG/BPGM_mutase_AS"/>
</dbReference>
<feature type="compositionally biased region" description="Low complexity" evidence="2">
    <location>
        <begin position="16"/>
        <end position="34"/>
    </location>
</feature>
<sequence>MAQVRPLSAKGGPLPGGEAAMAAGGEAEPAPAATPEEEELSAMRRLSALLGQVRDGEFDAVIDALDKRRRRISWERLPSKIVLLRHGESEGNVDHLMYTYKGDSCLELTPRGRRQAEEAGARLKEAVGSDKIFVCLSPFERTQQTYVAACKGGFPADQVGVLHVDPQIREQEFGNFQDPGLTSKVRAEEKKVGRFYYRRPDGESSADVFDRVNQFWDRLTSDGNDALLLSRMETYDTCLVVTHGLTIRLLLMRIFDWSVETFETVFNIGNCNHLTLRKNMTNLSFELNPEECFPPRLPWASREVRLVFKALKASEETEEKLRRLQQLCELHSVGDLADTMGLDRAIDELEGQRLLERSRPYTIVDYLAVPRPRTAQTLEVLARVVPGHGLRGSPEELVSRVEPVSVEELEFIDWWGDRVGYRGKMLRSQVTPEHEPSWSIHNRTGSRDHLDGRMAGIQRSP</sequence>
<name>A0A7S4PRV3_9DINO</name>
<dbReference type="GO" id="GO:0003824">
    <property type="term" value="F:catalytic activity"/>
    <property type="evidence" value="ECO:0007669"/>
    <property type="project" value="InterPro"/>
</dbReference>
<protein>
    <submittedName>
        <fullName evidence="3">Uncharacterized protein</fullName>
    </submittedName>
</protein>
<feature type="binding site" evidence="1">
    <location>
        <position position="141"/>
    </location>
    <ligand>
        <name>substrate</name>
    </ligand>
</feature>
<accession>A0A7S4PRV3</accession>
<dbReference type="Gene3D" id="3.40.50.1240">
    <property type="entry name" value="Phosphoglycerate mutase-like"/>
    <property type="match status" value="1"/>
</dbReference>
<dbReference type="Pfam" id="PF00300">
    <property type="entry name" value="His_Phos_1"/>
    <property type="match status" value="1"/>
</dbReference>
<feature type="region of interest" description="Disordered" evidence="2">
    <location>
        <begin position="431"/>
        <end position="461"/>
    </location>
</feature>